<dbReference type="Proteomes" id="UP000234789">
    <property type="component" value="Unassembled WGS sequence"/>
</dbReference>
<dbReference type="AlphaFoldDB" id="A0A2N5NC00"/>
<proteinExistence type="predicted"/>
<accession>A0A2N5NC00</accession>
<gene>
    <name evidence="1" type="ORF">B8V81_0760</name>
</gene>
<name>A0A2N5NC00_9BACL</name>
<comment type="caution">
    <text evidence="1">The sequence shown here is derived from an EMBL/GenBank/DDBJ whole genome shotgun (WGS) entry which is preliminary data.</text>
</comment>
<reference evidence="1 2" key="1">
    <citation type="submission" date="2017-05" db="EMBL/GenBank/DDBJ databases">
        <title>Functional genome analysis of Paenibacillus pasadenensis strain R16: insights on endophytic life style and antifungal activity.</title>
        <authorList>
            <person name="Passera A."/>
            <person name="Marcolungo L."/>
            <person name="Casati P."/>
            <person name="Brasca M."/>
            <person name="Quaglino F."/>
            <person name="Delledonne M."/>
        </authorList>
    </citation>
    <scope>NUCLEOTIDE SEQUENCE [LARGE SCALE GENOMIC DNA]</scope>
    <source>
        <strain evidence="1 2">R16</strain>
    </source>
</reference>
<evidence type="ECO:0000313" key="1">
    <source>
        <dbReference type="EMBL" id="PLT47853.1"/>
    </source>
</evidence>
<dbReference type="RefSeq" id="WP_228551712.1">
    <property type="nucleotide sequence ID" value="NZ_NFEZ01000002.1"/>
</dbReference>
<organism evidence="1 2">
    <name type="scientific">Paenibacillus pasadenensis</name>
    <dbReference type="NCBI Taxonomy" id="217090"/>
    <lineage>
        <taxon>Bacteria</taxon>
        <taxon>Bacillati</taxon>
        <taxon>Bacillota</taxon>
        <taxon>Bacilli</taxon>
        <taxon>Bacillales</taxon>
        <taxon>Paenibacillaceae</taxon>
        <taxon>Paenibacillus</taxon>
    </lineage>
</organism>
<evidence type="ECO:0008006" key="3">
    <source>
        <dbReference type="Google" id="ProtNLM"/>
    </source>
</evidence>
<dbReference type="EMBL" id="NFEZ01000002">
    <property type="protein sequence ID" value="PLT47853.1"/>
    <property type="molecule type" value="Genomic_DNA"/>
</dbReference>
<evidence type="ECO:0000313" key="2">
    <source>
        <dbReference type="Proteomes" id="UP000234789"/>
    </source>
</evidence>
<protein>
    <recommendedName>
        <fullName evidence="3">GapA-binding peptide SR1P</fullName>
    </recommendedName>
</protein>
<sequence length="71" mass="7534">MKNGLAAAEGSLDYGLILCPSCNEIVDTLPTNRVKIFHSLCDSPRCREAAAESGLDYAPLTRPAAGEGERP</sequence>
<keyword evidence="2" id="KW-1185">Reference proteome</keyword>